<gene>
    <name evidence="3" type="ORF">DSYM_05470</name>
</gene>
<feature type="transmembrane region" description="Helical" evidence="2">
    <location>
        <begin position="98"/>
        <end position="119"/>
    </location>
</feature>
<evidence type="ECO:0000313" key="3">
    <source>
        <dbReference type="EMBL" id="BBO19848.1"/>
    </source>
</evidence>
<organism evidence="3 4">
    <name type="scientific">Candidatus Desulfobacillus denitrificans</name>
    <dbReference type="NCBI Taxonomy" id="2608985"/>
    <lineage>
        <taxon>Bacteria</taxon>
        <taxon>Pseudomonadati</taxon>
        <taxon>Pseudomonadota</taxon>
        <taxon>Betaproteobacteria</taxon>
        <taxon>Candidatus Desulfobacillus</taxon>
    </lineage>
</organism>
<feature type="transmembrane region" description="Helical" evidence="2">
    <location>
        <begin position="67"/>
        <end position="86"/>
    </location>
</feature>
<keyword evidence="2" id="KW-0472">Membrane</keyword>
<feature type="transmembrane region" description="Helical" evidence="2">
    <location>
        <begin position="34"/>
        <end position="55"/>
    </location>
</feature>
<accession>A0A809QZ91</accession>
<dbReference type="Proteomes" id="UP000662914">
    <property type="component" value="Chromosome"/>
</dbReference>
<evidence type="ECO:0000313" key="4">
    <source>
        <dbReference type="Proteomes" id="UP000662914"/>
    </source>
</evidence>
<keyword evidence="2" id="KW-1133">Transmembrane helix</keyword>
<sequence length="122" mass="13173">MNEPKTVEPVTKTSRTNGCERGDNHLNSGLTSHVLPTSATMVGVCMTVIGLVKIFEGATRPSRIDEALAVNSVLFMLSALFSYLSIRTRKNTAGLESLADTLFMIGLGMMTVVGILFAFEFI</sequence>
<keyword evidence="2" id="KW-0812">Transmembrane</keyword>
<feature type="region of interest" description="Disordered" evidence="1">
    <location>
        <begin position="1"/>
        <end position="25"/>
    </location>
</feature>
<proteinExistence type="predicted"/>
<reference evidence="3" key="1">
    <citation type="journal article" name="DNA Res.">
        <title>The physiological potential of anammox bacteria as revealed by their core genome structure.</title>
        <authorList>
            <person name="Okubo T."/>
            <person name="Toyoda A."/>
            <person name="Fukuhara K."/>
            <person name="Uchiyama I."/>
            <person name="Harigaya Y."/>
            <person name="Kuroiwa M."/>
            <person name="Suzuki T."/>
            <person name="Murakami Y."/>
            <person name="Suwa Y."/>
            <person name="Takami H."/>
        </authorList>
    </citation>
    <scope>NUCLEOTIDE SEQUENCE</scope>
    <source>
        <strain evidence="3">317325-3</strain>
    </source>
</reference>
<protein>
    <submittedName>
        <fullName evidence="3">Uncharacterized protein</fullName>
    </submittedName>
</protein>
<evidence type="ECO:0000256" key="2">
    <source>
        <dbReference type="SAM" id="Phobius"/>
    </source>
</evidence>
<dbReference type="AlphaFoldDB" id="A0A809QZ91"/>
<dbReference type="EMBL" id="AP021857">
    <property type="protein sequence ID" value="BBO19848.1"/>
    <property type="molecule type" value="Genomic_DNA"/>
</dbReference>
<evidence type="ECO:0000256" key="1">
    <source>
        <dbReference type="SAM" id="MobiDB-lite"/>
    </source>
</evidence>
<dbReference type="KEGG" id="ddz:DSYM_05470"/>
<name>A0A809QZ91_9PROT</name>